<keyword evidence="1" id="KW-0812">Transmembrane</keyword>
<feature type="domain" description="Phosphatidic acid phosphatase type 2/haloperoxidase" evidence="2">
    <location>
        <begin position="43"/>
        <end position="150"/>
    </location>
</feature>
<dbReference type="InterPro" id="IPR000326">
    <property type="entry name" value="PAP2/HPO"/>
</dbReference>
<dbReference type="PANTHER" id="PTHR14969">
    <property type="entry name" value="SPHINGOSINE-1-PHOSPHATE PHOSPHOHYDROLASE"/>
    <property type="match status" value="1"/>
</dbReference>
<accession>M1UNM5</accession>
<dbReference type="SUPFAM" id="SSF48317">
    <property type="entry name" value="Acid phosphatase/Vanadium-dependent haloperoxidase"/>
    <property type="match status" value="1"/>
</dbReference>
<dbReference type="RefSeq" id="WP_015652275.1">
    <property type="nucleotide sequence ID" value="NC_020506.1"/>
</dbReference>
<evidence type="ECO:0000313" key="4">
    <source>
        <dbReference type="Proteomes" id="UP000011760"/>
    </source>
</evidence>
<dbReference type="Gene3D" id="1.20.144.10">
    <property type="entry name" value="Phosphatidic acid phosphatase type 2/haloperoxidase"/>
    <property type="match status" value="1"/>
</dbReference>
<evidence type="ECO:0000256" key="1">
    <source>
        <dbReference type="SAM" id="Phobius"/>
    </source>
</evidence>
<dbReference type="InterPro" id="IPR036938">
    <property type="entry name" value="PAP2/HPO_sf"/>
</dbReference>
<organism evidence="3 4">
    <name type="scientific">Corynebacterium callunae DSM 20147</name>
    <dbReference type="NCBI Taxonomy" id="1121353"/>
    <lineage>
        <taxon>Bacteria</taxon>
        <taxon>Bacillati</taxon>
        <taxon>Actinomycetota</taxon>
        <taxon>Actinomycetes</taxon>
        <taxon>Mycobacteriales</taxon>
        <taxon>Corynebacteriaceae</taxon>
        <taxon>Corynebacterium</taxon>
    </lineage>
</organism>
<dbReference type="SMART" id="SM00014">
    <property type="entry name" value="acidPPc"/>
    <property type="match status" value="1"/>
</dbReference>
<gene>
    <name evidence="3" type="ORF">H924_12130</name>
</gene>
<dbReference type="OrthoDB" id="5289372at2"/>
<feature type="transmembrane region" description="Helical" evidence="1">
    <location>
        <begin position="112"/>
        <end position="129"/>
    </location>
</feature>
<dbReference type="eggNOG" id="COG0671">
    <property type="taxonomic scope" value="Bacteria"/>
</dbReference>
<dbReference type="Pfam" id="PF01569">
    <property type="entry name" value="PAP2"/>
    <property type="match status" value="1"/>
</dbReference>
<feature type="transmembrane region" description="Helical" evidence="1">
    <location>
        <begin position="20"/>
        <end position="40"/>
    </location>
</feature>
<feature type="transmembrane region" description="Helical" evidence="1">
    <location>
        <begin position="135"/>
        <end position="153"/>
    </location>
</feature>
<dbReference type="Proteomes" id="UP000011760">
    <property type="component" value="Chromosome"/>
</dbReference>
<keyword evidence="1" id="KW-1133">Transmembrane helix</keyword>
<keyword evidence="1" id="KW-0472">Membrane</keyword>
<dbReference type="PANTHER" id="PTHR14969:SF13">
    <property type="entry name" value="AT30094P"/>
    <property type="match status" value="1"/>
</dbReference>
<keyword evidence="4" id="KW-1185">Reference proteome</keyword>
<dbReference type="EMBL" id="CP004354">
    <property type="protein sequence ID" value="AGG67849.1"/>
    <property type="molecule type" value="Genomic_DNA"/>
</dbReference>
<dbReference type="KEGG" id="ccn:H924_12130"/>
<dbReference type="CDD" id="cd03392">
    <property type="entry name" value="PAP2_like_2"/>
    <property type="match status" value="1"/>
</dbReference>
<dbReference type="STRING" id="1121353.H924_12130"/>
<sequence>MDRQIMEFFNSLRNPALDPIIVIFTQVTGPTVMFLLAGVLSISKRSAFPAAAVLFANLSSTLLKAILERPRPQLAPHLVTETNFSLPSGHAVGAAALATVLTLIFRRWWLMIVWLIALLIGLARLYVGVHWPSDLLAGWALGCMVVLGIYGIFRLAKLPTGATASARETTAK</sequence>
<name>M1UNM5_9CORY</name>
<protein>
    <submittedName>
        <fullName evidence="3">Membrane-associated phospholipid phosphatase</fullName>
    </submittedName>
</protein>
<reference evidence="3 4" key="1">
    <citation type="submission" date="2013-02" db="EMBL/GenBank/DDBJ databases">
        <title>The complete genome sequence of Corynebacterium callunae DSM 20147.</title>
        <authorList>
            <person name="Ruckert C."/>
            <person name="Albersmeier A."/>
            <person name="Kalinowski J."/>
        </authorList>
    </citation>
    <scope>NUCLEOTIDE SEQUENCE [LARGE SCALE GENOMIC DNA]</scope>
    <source>
        <strain evidence="3 4">DSM 20147</strain>
    </source>
</reference>
<dbReference type="PATRIC" id="fig|1121353.3.peg.2479"/>
<proteinExistence type="predicted"/>
<evidence type="ECO:0000313" key="3">
    <source>
        <dbReference type="EMBL" id="AGG67849.1"/>
    </source>
</evidence>
<dbReference type="AlphaFoldDB" id="M1UNM5"/>
<evidence type="ECO:0000259" key="2">
    <source>
        <dbReference type="SMART" id="SM00014"/>
    </source>
</evidence>
<dbReference type="HOGENOM" id="CLU_072573_3_2_11"/>